<proteinExistence type="predicted"/>
<gene>
    <name evidence="1" type="ORF">GEA64_19980</name>
</gene>
<comment type="caution">
    <text evidence="1">The sequence shown here is derived from an EMBL/GenBank/DDBJ whole genome shotgun (WGS) entry which is preliminary data.</text>
</comment>
<evidence type="ECO:0000313" key="2">
    <source>
        <dbReference type="Proteomes" id="UP000481739"/>
    </source>
</evidence>
<accession>A0A7C9KIE8</accession>
<dbReference type="Proteomes" id="UP000481739">
    <property type="component" value="Unassembled WGS sequence"/>
</dbReference>
<sequence length="60" mass="7159">MSLKQFERIRIGINFDKSDAYERNLRIHEQWEAELKQEIKATGSLGMPVRVVQRRLSTRE</sequence>
<dbReference type="AlphaFoldDB" id="A0A7C9KIE8"/>
<organism evidence="1 2">
    <name type="scientific">Photorhabdus khanii</name>
    <dbReference type="NCBI Taxonomy" id="1004150"/>
    <lineage>
        <taxon>Bacteria</taxon>
        <taxon>Pseudomonadati</taxon>
        <taxon>Pseudomonadota</taxon>
        <taxon>Gammaproteobacteria</taxon>
        <taxon>Enterobacterales</taxon>
        <taxon>Morganellaceae</taxon>
        <taxon>Photorhabdus</taxon>
    </lineage>
</organism>
<dbReference type="EMBL" id="WHZZ01000012">
    <property type="protein sequence ID" value="MQL50104.1"/>
    <property type="molecule type" value="Genomic_DNA"/>
</dbReference>
<reference evidence="1 2" key="1">
    <citation type="journal article" date="2019" name="Nature">
        <title>A new antibiotic selectively kills Gram-negative pathogens.</title>
        <authorList>
            <person name="Imai Y."/>
            <person name="Meyer K.J."/>
            <person name="Iinishi A."/>
            <person name="Favre-Godal Q."/>
            <person name="Green R."/>
            <person name="Manuse S."/>
            <person name="Caboni M."/>
            <person name="Mori M."/>
            <person name="Niles S."/>
            <person name="Ghiglieri M."/>
            <person name="Honrao C."/>
            <person name="Ma X."/>
            <person name="Guo J.J."/>
            <person name="Makriyannis A."/>
            <person name="Linares-Otoya L."/>
            <person name="Boehringer N."/>
            <person name="Wuisan Z.G."/>
            <person name="Kaur H."/>
            <person name="Wu R."/>
            <person name="Mateus A."/>
            <person name="Typas A."/>
            <person name="Savitski M.M."/>
            <person name="Espinoza J.L."/>
            <person name="O'Rourke A."/>
            <person name="Nelson K.E."/>
            <person name="Hiller S."/>
            <person name="Noinaj N."/>
            <person name="Schaeberle T.F."/>
            <person name="D'Onofrio A."/>
            <person name="Lewis K."/>
        </authorList>
    </citation>
    <scope>NUCLEOTIDE SEQUENCE [LARGE SCALE GENOMIC DNA]</scope>
    <source>
        <strain evidence="1 2">HGB 1456</strain>
    </source>
</reference>
<dbReference type="RefSeq" id="WP_112878178.1">
    <property type="nucleotide sequence ID" value="NZ_CAWOZU010000003.1"/>
</dbReference>
<evidence type="ECO:0000313" key="1">
    <source>
        <dbReference type="EMBL" id="MQL50104.1"/>
    </source>
</evidence>
<name>A0A7C9KIE8_9GAMM</name>
<protein>
    <submittedName>
        <fullName evidence="1">Uncharacterized protein</fullName>
    </submittedName>
</protein>